<gene>
    <name evidence="1" type="ORF">KVT40_001771</name>
</gene>
<dbReference type="OrthoDB" id="3912095at2759"/>
<dbReference type="Proteomes" id="UP000809789">
    <property type="component" value="Unassembled WGS sequence"/>
</dbReference>
<accession>A0A8K0PJ42</accession>
<comment type="caution">
    <text evidence="1">The sequence shown here is derived from an EMBL/GenBank/DDBJ whole genome shotgun (WGS) entry which is preliminary data.</text>
</comment>
<sequence length="167" mass="18710">MQPFRRAGTTEQALQAAVSAVPEHAKVKFCARLTQIEDDGSRYRNLEKSLGEGATLALGIELGESYWKKFLPKSGIAGFIRRARETRLAELAIRFAPLRKEIVRYYLNEHQSRPRARAWDATTVQDSIQSADASYRETSTGLAQETNETNDDELWAELGVEIPATPV</sequence>
<name>A0A8K0PJ42_9PEZI</name>
<dbReference type="EMBL" id="JAESVG020000002">
    <property type="protein sequence ID" value="KAG8630152.1"/>
    <property type="molecule type" value="Genomic_DNA"/>
</dbReference>
<keyword evidence="2" id="KW-1185">Reference proteome</keyword>
<protein>
    <submittedName>
        <fullName evidence="1">Uncharacterized protein</fullName>
    </submittedName>
</protein>
<evidence type="ECO:0000313" key="2">
    <source>
        <dbReference type="Proteomes" id="UP000809789"/>
    </source>
</evidence>
<proteinExistence type="predicted"/>
<dbReference type="AlphaFoldDB" id="A0A8K0PJ42"/>
<evidence type="ECO:0000313" key="1">
    <source>
        <dbReference type="EMBL" id="KAG8630152.1"/>
    </source>
</evidence>
<organism evidence="1 2">
    <name type="scientific">Elsinoe batatas</name>
    <dbReference type="NCBI Taxonomy" id="2601811"/>
    <lineage>
        <taxon>Eukaryota</taxon>
        <taxon>Fungi</taxon>
        <taxon>Dikarya</taxon>
        <taxon>Ascomycota</taxon>
        <taxon>Pezizomycotina</taxon>
        <taxon>Dothideomycetes</taxon>
        <taxon>Dothideomycetidae</taxon>
        <taxon>Myriangiales</taxon>
        <taxon>Elsinoaceae</taxon>
        <taxon>Elsinoe</taxon>
    </lineage>
</organism>
<reference evidence="1" key="1">
    <citation type="submission" date="2021-07" db="EMBL/GenBank/DDBJ databases">
        <title>Elsinoe batatas strain:CRI-CJ2 Genome sequencing and assembly.</title>
        <authorList>
            <person name="Huang L."/>
        </authorList>
    </citation>
    <scope>NUCLEOTIDE SEQUENCE</scope>
    <source>
        <strain evidence="1">CRI-CJ2</strain>
    </source>
</reference>